<dbReference type="eggNOG" id="COG3829">
    <property type="taxonomic scope" value="Bacteria"/>
</dbReference>
<dbReference type="Pfam" id="PF02518">
    <property type="entry name" value="HATPase_c"/>
    <property type="match status" value="1"/>
</dbReference>
<feature type="domain" description="PAC" evidence="20">
    <location>
        <begin position="270"/>
        <end position="322"/>
    </location>
</feature>
<feature type="coiled-coil region" evidence="16">
    <location>
        <begin position="813"/>
        <end position="844"/>
    </location>
</feature>
<keyword evidence="16" id="KW-0175">Coiled coil</keyword>
<feature type="transmembrane region" description="Helical" evidence="17">
    <location>
        <begin position="7"/>
        <end position="23"/>
    </location>
</feature>
<dbReference type="Pfam" id="PF08447">
    <property type="entry name" value="PAS_3"/>
    <property type="match status" value="2"/>
</dbReference>
<comment type="catalytic activity">
    <reaction evidence="1">
        <text>ATP + protein L-histidine = ADP + protein N-phospho-L-histidine.</text>
        <dbReference type="EC" id="2.7.13.3"/>
    </reaction>
</comment>
<dbReference type="FunFam" id="3.30.565.10:FF:000023">
    <property type="entry name" value="PAS domain-containing sensor histidine kinase"/>
    <property type="match status" value="1"/>
</dbReference>
<dbReference type="NCBIfam" id="TIGR00229">
    <property type="entry name" value="sensory_box"/>
    <property type="match status" value="5"/>
</dbReference>
<evidence type="ECO:0000256" key="5">
    <source>
        <dbReference type="ARBA" id="ARBA00022519"/>
    </source>
</evidence>
<evidence type="ECO:0000256" key="8">
    <source>
        <dbReference type="ARBA" id="ARBA00022692"/>
    </source>
</evidence>
<evidence type="ECO:0000313" key="21">
    <source>
        <dbReference type="EMBL" id="AFN73490.1"/>
    </source>
</evidence>
<name>I6Z2Y4_MELRP</name>
<feature type="domain" description="PAS" evidence="19">
    <location>
        <begin position="323"/>
        <end position="374"/>
    </location>
</feature>
<feature type="domain" description="PAC" evidence="20">
    <location>
        <begin position="770"/>
        <end position="822"/>
    </location>
</feature>
<evidence type="ECO:0000256" key="12">
    <source>
        <dbReference type="ARBA" id="ARBA00022840"/>
    </source>
</evidence>
<dbReference type="SMART" id="SM00387">
    <property type="entry name" value="HATPase_c"/>
    <property type="match status" value="1"/>
</dbReference>
<dbReference type="GO" id="GO:0000155">
    <property type="term" value="F:phosphorelay sensor kinase activity"/>
    <property type="evidence" value="ECO:0007669"/>
    <property type="project" value="InterPro"/>
</dbReference>
<dbReference type="SMART" id="SM00086">
    <property type="entry name" value="PAC"/>
    <property type="match status" value="3"/>
</dbReference>
<feature type="domain" description="Histidine kinase" evidence="18">
    <location>
        <begin position="851"/>
        <end position="1062"/>
    </location>
</feature>
<evidence type="ECO:0000256" key="13">
    <source>
        <dbReference type="ARBA" id="ARBA00022989"/>
    </source>
</evidence>
<feature type="transmembrane region" description="Helical" evidence="17">
    <location>
        <begin position="158"/>
        <end position="180"/>
    </location>
</feature>
<keyword evidence="7" id="KW-0808">Transferase</keyword>
<evidence type="ECO:0000259" key="19">
    <source>
        <dbReference type="PROSITE" id="PS50112"/>
    </source>
</evidence>
<dbReference type="eggNOG" id="COG0310">
    <property type="taxonomic scope" value="Bacteria"/>
</dbReference>
<dbReference type="STRING" id="1191523.MROS_0246"/>
<sequence length="1062" mass="122728">MWIERSISVLASFVIAILLSAIIKVNPKQNSIEKQLIVGLVYGIAAAISLLNVLNLPGGLRFDGSVALLSICALFYGPVSIILAGTLAAIASWFVDGTSFYLEVGIVLFIAVSGIVADFLFTKKQYKYEFGKLYFYAFAIQAGILSLSFFLPGAYNRFVPAAVIALILFPLITACTGLLIEYVGKKYAFDSEFAENESLFRNIFENSAAGICIVAPDGKFLSVNNKFCSLLGYEREEILSKNFFEVTYGDDIKKSEKNLNKAFCYGEQEISFEKRYVRKDGSVLWADVSSVLIKDAQGLPLYFITHLIDITERKEAEENLQKAHDRLVDVLENMSDAFVSLDKNWRYTYMNRKAGEIFNRNPVDMIGKHIWTEFPEGVGQPFHLNYEKAMREKIFIKMEEYYPPYDKWFENRIQPTEEGIAIFFQDISERKKNEEQLKLRSRKLENIIRATNIGSWEWNIKSGEIIVNERWAEIIGYKLDELLPTTYDTFKWAANPEDLPKIENTLKAHFEGKIDFYECEFRMKHKNGNWVWVLDRGKVIEWDNEGKPLLMFGSHTDITYRKISEEKILRNRQLLKLFIEYSPAAIAMFDRNMNYIAVSRRFLEDYEIKDKNIIGKSHYEVFPEIPDHWKKFYQRCLKGTVEKSEEEPFPRLDGKVDWIKWEIHPWYELHGEIGGIILFSEVITYRKKAQDEIKRLHRRLLKAGEIASFGFIDWDLTTNELYLSPEINRIYGVPEDTVNVAEFINKVVHPDDIDMVNQNLELAAKGIKDYNIDHRIIRPDGKIVWLNNRAELIKDENGKPVRLLGTVLDITDRKLAEEKIKQLNLELEIKVKERTAELENANKELEAFSYSVSHDLRAPLRAIDGFSKILIEDYSTALDEEGLRILNVVRDNTKKMSQLIDDILAFSRVSRHQLKKTRIDMQTLVNSIYYELTSEWERANITLNIYDMPDAHGDPTMMRQLWSNLISNAIKFSSKKDNPVIEIGSMPDKDRIVYWIKDNGAGFEMKYYNKLFGVFQRLHTETEFSGTGVGLAIAKRIVSRHDGDMWAESEPGKGSTFYFYLG</sequence>
<evidence type="ECO:0000256" key="7">
    <source>
        <dbReference type="ARBA" id="ARBA00022679"/>
    </source>
</evidence>
<evidence type="ECO:0000256" key="4">
    <source>
        <dbReference type="ARBA" id="ARBA00022475"/>
    </source>
</evidence>
<evidence type="ECO:0000259" key="18">
    <source>
        <dbReference type="PROSITE" id="PS50109"/>
    </source>
</evidence>
<evidence type="ECO:0000256" key="17">
    <source>
        <dbReference type="SAM" id="Phobius"/>
    </source>
</evidence>
<dbReference type="AlphaFoldDB" id="I6Z2Y4"/>
<dbReference type="SUPFAM" id="SSF55785">
    <property type="entry name" value="PYP-like sensor domain (PAS domain)"/>
    <property type="match status" value="5"/>
</dbReference>
<dbReference type="Pfam" id="PF13426">
    <property type="entry name" value="PAS_9"/>
    <property type="match status" value="1"/>
</dbReference>
<evidence type="ECO:0000256" key="6">
    <source>
        <dbReference type="ARBA" id="ARBA00022553"/>
    </source>
</evidence>
<evidence type="ECO:0000313" key="22">
    <source>
        <dbReference type="Proteomes" id="UP000009011"/>
    </source>
</evidence>
<dbReference type="EMBL" id="CP003557">
    <property type="protein sequence ID" value="AFN73490.1"/>
    <property type="molecule type" value="Genomic_DNA"/>
</dbReference>
<feature type="transmembrane region" description="Helical" evidence="17">
    <location>
        <begin position="35"/>
        <end position="54"/>
    </location>
</feature>
<keyword evidence="12" id="KW-0067">ATP-binding</keyword>
<dbReference type="InterPro" id="IPR004358">
    <property type="entry name" value="Sig_transdc_His_kin-like_C"/>
</dbReference>
<feature type="domain" description="PAC" evidence="20">
    <location>
        <begin position="517"/>
        <end position="570"/>
    </location>
</feature>
<feature type="domain" description="PAS" evidence="19">
    <location>
        <begin position="721"/>
        <end position="767"/>
    </location>
</feature>
<evidence type="ECO:0000256" key="10">
    <source>
        <dbReference type="ARBA" id="ARBA00022741"/>
    </source>
</evidence>
<evidence type="ECO:0000256" key="2">
    <source>
        <dbReference type="ARBA" id="ARBA00004429"/>
    </source>
</evidence>
<dbReference type="Gene3D" id="3.30.565.10">
    <property type="entry name" value="Histidine kinase-like ATPase, C-terminal domain"/>
    <property type="match status" value="1"/>
</dbReference>
<evidence type="ECO:0000256" key="11">
    <source>
        <dbReference type="ARBA" id="ARBA00022777"/>
    </source>
</evidence>
<dbReference type="PROSITE" id="PS50113">
    <property type="entry name" value="PAC"/>
    <property type="match status" value="4"/>
</dbReference>
<protein>
    <recommendedName>
        <fullName evidence="3">histidine kinase</fullName>
        <ecNumber evidence="3">2.7.13.3</ecNumber>
    </recommendedName>
</protein>
<comment type="subcellular location">
    <subcellularLocation>
        <location evidence="2">Cell inner membrane</location>
        <topology evidence="2">Multi-pass membrane protein</topology>
    </subcellularLocation>
</comment>
<dbReference type="InterPro" id="IPR013656">
    <property type="entry name" value="PAS_4"/>
</dbReference>
<feature type="domain" description="PAC" evidence="20">
    <location>
        <begin position="643"/>
        <end position="695"/>
    </location>
</feature>
<feature type="transmembrane region" description="Helical" evidence="17">
    <location>
        <begin position="100"/>
        <end position="121"/>
    </location>
</feature>
<dbReference type="SUPFAM" id="SSF55874">
    <property type="entry name" value="ATPase domain of HSP90 chaperone/DNA topoisomerase II/histidine kinase"/>
    <property type="match status" value="1"/>
</dbReference>
<dbReference type="PROSITE" id="PS50112">
    <property type="entry name" value="PAS"/>
    <property type="match status" value="4"/>
</dbReference>
<dbReference type="eggNOG" id="COG2202">
    <property type="taxonomic scope" value="Bacteria"/>
</dbReference>
<dbReference type="Pfam" id="PF08448">
    <property type="entry name" value="PAS_4"/>
    <property type="match status" value="2"/>
</dbReference>
<dbReference type="PANTHER" id="PTHR43304">
    <property type="entry name" value="PHYTOCHROME-LIKE PROTEIN CPH1"/>
    <property type="match status" value="1"/>
</dbReference>
<proteinExistence type="predicted"/>
<feature type="transmembrane region" description="Helical" evidence="17">
    <location>
        <begin position="133"/>
        <end position="152"/>
    </location>
</feature>
<dbReference type="SUPFAM" id="SSF47384">
    <property type="entry name" value="Homodimeric domain of signal transducing histidine kinase"/>
    <property type="match status" value="1"/>
</dbReference>
<dbReference type="PROSITE" id="PS50109">
    <property type="entry name" value="HIS_KIN"/>
    <property type="match status" value="1"/>
</dbReference>
<dbReference type="InterPro" id="IPR005467">
    <property type="entry name" value="His_kinase_dom"/>
</dbReference>
<feature type="domain" description="PAS" evidence="19">
    <location>
        <begin position="440"/>
        <end position="513"/>
    </location>
</feature>
<dbReference type="CDD" id="cd00130">
    <property type="entry name" value="PAS"/>
    <property type="match status" value="5"/>
</dbReference>
<evidence type="ECO:0000256" key="9">
    <source>
        <dbReference type="ARBA" id="ARBA00022737"/>
    </source>
</evidence>
<gene>
    <name evidence="21" type="ordered locus">MROS_0246</name>
</gene>
<evidence type="ECO:0000256" key="16">
    <source>
        <dbReference type="SAM" id="Coils"/>
    </source>
</evidence>
<dbReference type="HOGENOM" id="CLU_313703_0_0_10"/>
<evidence type="ECO:0000256" key="3">
    <source>
        <dbReference type="ARBA" id="ARBA00012438"/>
    </source>
</evidence>
<dbReference type="Gene3D" id="1.10.287.130">
    <property type="match status" value="1"/>
</dbReference>
<dbReference type="InterPro" id="IPR003594">
    <property type="entry name" value="HATPase_dom"/>
</dbReference>
<feature type="domain" description="PAS" evidence="19">
    <location>
        <begin position="196"/>
        <end position="266"/>
    </location>
</feature>
<dbReference type="SMART" id="SM00091">
    <property type="entry name" value="PAS"/>
    <property type="match status" value="5"/>
</dbReference>
<accession>I6Z2Y4</accession>
<dbReference type="CDD" id="cd00082">
    <property type="entry name" value="HisKA"/>
    <property type="match status" value="1"/>
</dbReference>
<dbReference type="eggNOG" id="COG4251">
    <property type="taxonomic scope" value="Bacteria"/>
</dbReference>
<dbReference type="InterPro" id="IPR036890">
    <property type="entry name" value="HATPase_C_sf"/>
</dbReference>
<evidence type="ECO:0000256" key="15">
    <source>
        <dbReference type="ARBA" id="ARBA00023136"/>
    </source>
</evidence>
<dbReference type="PANTHER" id="PTHR43304:SF1">
    <property type="entry name" value="PAC DOMAIN-CONTAINING PROTEIN"/>
    <property type="match status" value="1"/>
</dbReference>
<dbReference type="InterPro" id="IPR013655">
    <property type="entry name" value="PAS_fold_3"/>
</dbReference>
<evidence type="ECO:0000256" key="1">
    <source>
        <dbReference type="ARBA" id="ARBA00000085"/>
    </source>
</evidence>
<dbReference type="InterPro" id="IPR036097">
    <property type="entry name" value="HisK_dim/P_sf"/>
</dbReference>
<dbReference type="InterPro" id="IPR000700">
    <property type="entry name" value="PAS-assoc_C"/>
</dbReference>
<dbReference type="InterPro" id="IPR000014">
    <property type="entry name" value="PAS"/>
</dbReference>
<dbReference type="InterPro" id="IPR001610">
    <property type="entry name" value="PAC"/>
</dbReference>
<dbReference type="Gene3D" id="3.30.450.20">
    <property type="entry name" value="PAS domain"/>
    <property type="match status" value="5"/>
</dbReference>
<keyword evidence="5" id="KW-0997">Cell inner membrane</keyword>
<keyword evidence="4" id="KW-1003">Cell membrane</keyword>
<keyword evidence="6" id="KW-0597">Phosphoprotein</keyword>
<dbReference type="GO" id="GO:0005524">
    <property type="term" value="F:ATP binding"/>
    <property type="evidence" value="ECO:0007669"/>
    <property type="project" value="UniProtKB-KW"/>
</dbReference>
<keyword evidence="15 17" id="KW-0472">Membrane</keyword>
<dbReference type="PATRIC" id="fig|1191523.3.peg.252"/>
<keyword evidence="11 21" id="KW-0418">Kinase</keyword>
<dbReference type="Pfam" id="PF00512">
    <property type="entry name" value="HisKA"/>
    <property type="match status" value="1"/>
</dbReference>
<organism evidence="21 22">
    <name type="scientific">Melioribacter roseus (strain DSM 23840 / JCM 17771 / VKM B-2668 / P3M-2)</name>
    <dbReference type="NCBI Taxonomy" id="1191523"/>
    <lineage>
        <taxon>Bacteria</taxon>
        <taxon>Pseudomonadati</taxon>
        <taxon>Ignavibacteriota</taxon>
        <taxon>Ignavibacteria</taxon>
        <taxon>Ignavibacteriales</taxon>
        <taxon>Melioribacteraceae</taxon>
        <taxon>Melioribacter</taxon>
    </lineage>
</organism>
<dbReference type="GO" id="GO:0005886">
    <property type="term" value="C:plasma membrane"/>
    <property type="evidence" value="ECO:0007669"/>
    <property type="project" value="UniProtKB-SubCell"/>
</dbReference>
<keyword evidence="8 17" id="KW-0812">Transmembrane</keyword>
<dbReference type="KEGG" id="mro:MROS_0246"/>
<keyword evidence="22" id="KW-1185">Reference proteome</keyword>
<dbReference type="Gene3D" id="2.10.70.100">
    <property type="match status" value="1"/>
</dbReference>
<feature type="transmembrane region" description="Helical" evidence="17">
    <location>
        <begin position="66"/>
        <end position="94"/>
    </location>
</feature>
<dbReference type="SMART" id="SM00388">
    <property type="entry name" value="HisKA"/>
    <property type="match status" value="1"/>
</dbReference>
<keyword evidence="10" id="KW-0547">Nucleotide-binding</keyword>
<dbReference type="InterPro" id="IPR035965">
    <property type="entry name" value="PAS-like_dom_sf"/>
</dbReference>
<dbReference type="InterPro" id="IPR052162">
    <property type="entry name" value="Sensor_kinase/Photoreceptor"/>
</dbReference>
<dbReference type="PRINTS" id="PR00344">
    <property type="entry name" value="BCTRLSENSOR"/>
</dbReference>
<dbReference type="InterPro" id="IPR003661">
    <property type="entry name" value="HisK_dim/P_dom"/>
</dbReference>
<keyword evidence="13 17" id="KW-1133">Transmembrane helix</keyword>
<dbReference type="FunFam" id="1.10.287.130:FF:000070">
    <property type="entry name" value="Histidine kinase sensor protein"/>
    <property type="match status" value="1"/>
</dbReference>
<dbReference type="Proteomes" id="UP000009011">
    <property type="component" value="Chromosome"/>
</dbReference>
<keyword evidence="14" id="KW-0902">Two-component regulatory system</keyword>
<dbReference type="FunFam" id="2.10.70.100:FF:000001">
    <property type="entry name" value="Sensory transduction histidine kinase"/>
    <property type="match status" value="1"/>
</dbReference>
<reference evidence="21 22" key="1">
    <citation type="journal article" date="2013" name="PLoS ONE">
        <title>Genomic analysis of Melioribacter roseus, facultatively anaerobic organotrophic bacterium representing a novel deep lineage within Bacteriodetes/Chlorobi group.</title>
        <authorList>
            <person name="Kadnikov V.V."/>
            <person name="Mardanov A.V."/>
            <person name="Podosokorskaya O.A."/>
            <person name="Gavrilov S.N."/>
            <person name="Kublanov I.V."/>
            <person name="Beletsky A.V."/>
            <person name="Bonch-Osmolovskaya E.A."/>
            <person name="Ravin N.V."/>
        </authorList>
    </citation>
    <scope>NUCLEOTIDE SEQUENCE [LARGE SCALE GENOMIC DNA]</scope>
    <source>
        <strain evidence="22">JCM 17771 / P3M-2</strain>
    </source>
</reference>
<evidence type="ECO:0000256" key="14">
    <source>
        <dbReference type="ARBA" id="ARBA00023012"/>
    </source>
</evidence>
<keyword evidence="9" id="KW-0677">Repeat</keyword>
<evidence type="ECO:0000259" key="20">
    <source>
        <dbReference type="PROSITE" id="PS50113"/>
    </source>
</evidence>
<dbReference type="EC" id="2.7.13.3" evidence="3"/>